<reference evidence="4 5" key="1">
    <citation type="submission" date="2016-10" db="EMBL/GenBank/DDBJ databases">
        <authorList>
            <person name="de Groot N.N."/>
        </authorList>
    </citation>
    <scope>NUCLEOTIDE SEQUENCE [LARGE SCALE GENOMIC DNA]</scope>
    <source>
        <strain evidence="4 5">DSM 5522</strain>
    </source>
</reference>
<dbReference type="GO" id="GO:0008168">
    <property type="term" value="F:methyltransferase activity"/>
    <property type="evidence" value="ECO:0007669"/>
    <property type="project" value="UniProtKB-KW"/>
</dbReference>
<dbReference type="OrthoDB" id="7365827at2"/>
<dbReference type="Gene3D" id="3.40.50.150">
    <property type="entry name" value="Vaccinia Virus protein VP39"/>
    <property type="match status" value="1"/>
</dbReference>
<gene>
    <name evidence="4" type="ORF">SAMN05216249_10898</name>
</gene>
<protein>
    <submittedName>
        <fullName evidence="4">Methyltransferase domain-containing protein</fullName>
    </submittedName>
</protein>
<dbReference type="Gene3D" id="2.20.25.110">
    <property type="entry name" value="S-adenosyl-L-methionine-dependent methyltransferases"/>
    <property type="match status" value="1"/>
</dbReference>
<keyword evidence="1 4" id="KW-0489">Methyltransferase</keyword>
<dbReference type="InterPro" id="IPR029063">
    <property type="entry name" value="SAM-dependent_MTases_sf"/>
</dbReference>
<sequence length="235" mass="26520">MYGKDFCKIYNELGWNYYSETFGEQLKIWLKNMGVNPVSFLDIGCGTGVLCRIMRDMGLKIKGIDLSKNMIEIAKKNCPGANFVVADMVTYQPEEKVDLVTCTCDALNHLSDISLVDTMIHNVFNYITPGGYFIFDILNGQEGHDETPFELAKDGDRRILLQITKNRQITTLHVYTYEGENLLHEEKVVETFYEPSLISDILLSAGFDNITCNDSLNPTHPGHGTALFFTAQKPL</sequence>
<dbReference type="AlphaFoldDB" id="A0A1I0Y2S7"/>
<keyword evidence="5" id="KW-1185">Reference proteome</keyword>
<keyword evidence="2 4" id="KW-0808">Transferase</keyword>
<dbReference type="Pfam" id="PF13649">
    <property type="entry name" value="Methyltransf_25"/>
    <property type="match status" value="1"/>
</dbReference>
<dbReference type="RefSeq" id="WP_092872107.1">
    <property type="nucleotide sequence ID" value="NZ_FOJY01000008.1"/>
</dbReference>
<proteinExistence type="predicted"/>
<dbReference type="CDD" id="cd02440">
    <property type="entry name" value="AdoMet_MTases"/>
    <property type="match status" value="1"/>
</dbReference>
<evidence type="ECO:0000313" key="5">
    <source>
        <dbReference type="Proteomes" id="UP000198838"/>
    </source>
</evidence>
<dbReference type="InterPro" id="IPR041698">
    <property type="entry name" value="Methyltransf_25"/>
</dbReference>
<evidence type="ECO:0000259" key="3">
    <source>
        <dbReference type="Pfam" id="PF13649"/>
    </source>
</evidence>
<dbReference type="STRING" id="1120918.SAMN05216249_10898"/>
<organism evidence="4 5">
    <name type="scientific">Acetitomaculum ruminis DSM 5522</name>
    <dbReference type="NCBI Taxonomy" id="1120918"/>
    <lineage>
        <taxon>Bacteria</taxon>
        <taxon>Bacillati</taxon>
        <taxon>Bacillota</taxon>
        <taxon>Clostridia</taxon>
        <taxon>Lachnospirales</taxon>
        <taxon>Lachnospiraceae</taxon>
        <taxon>Acetitomaculum</taxon>
    </lineage>
</organism>
<evidence type="ECO:0000256" key="1">
    <source>
        <dbReference type="ARBA" id="ARBA00022603"/>
    </source>
</evidence>
<dbReference type="PANTHER" id="PTHR43861:SF1">
    <property type="entry name" value="TRANS-ACONITATE 2-METHYLTRANSFERASE"/>
    <property type="match status" value="1"/>
</dbReference>
<dbReference type="EMBL" id="FOJY01000008">
    <property type="protein sequence ID" value="SFB07625.1"/>
    <property type="molecule type" value="Genomic_DNA"/>
</dbReference>
<dbReference type="GO" id="GO:0032259">
    <property type="term" value="P:methylation"/>
    <property type="evidence" value="ECO:0007669"/>
    <property type="project" value="UniProtKB-KW"/>
</dbReference>
<evidence type="ECO:0000313" key="4">
    <source>
        <dbReference type="EMBL" id="SFB07625.1"/>
    </source>
</evidence>
<feature type="domain" description="Methyltransferase" evidence="3">
    <location>
        <begin position="41"/>
        <end position="131"/>
    </location>
</feature>
<evidence type="ECO:0000256" key="2">
    <source>
        <dbReference type="ARBA" id="ARBA00022679"/>
    </source>
</evidence>
<accession>A0A1I0Y2S7</accession>
<dbReference type="Proteomes" id="UP000198838">
    <property type="component" value="Unassembled WGS sequence"/>
</dbReference>
<dbReference type="SUPFAM" id="SSF53335">
    <property type="entry name" value="S-adenosyl-L-methionine-dependent methyltransferases"/>
    <property type="match status" value="1"/>
</dbReference>
<name>A0A1I0Y2S7_9FIRM</name>
<dbReference type="PANTHER" id="PTHR43861">
    <property type="entry name" value="TRANS-ACONITATE 2-METHYLTRANSFERASE-RELATED"/>
    <property type="match status" value="1"/>
</dbReference>